<dbReference type="Proteomes" id="UP001239111">
    <property type="component" value="Chromosome 1"/>
</dbReference>
<proteinExistence type="predicted"/>
<protein>
    <submittedName>
        <fullName evidence="1">Uncharacterized protein</fullName>
    </submittedName>
</protein>
<organism evidence="1 2">
    <name type="scientific">Eretmocerus hayati</name>
    <dbReference type="NCBI Taxonomy" id="131215"/>
    <lineage>
        <taxon>Eukaryota</taxon>
        <taxon>Metazoa</taxon>
        <taxon>Ecdysozoa</taxon>
        <taxon>Arthropoda</taxon>
        <taxon>Hexapoda</taxon>
        <taxon>Insecta</taxon>
        <taxon>Pterygota</taxon>
        <taxon>Neoptera</taxon>
        <taxon>Endopterygota</taxon>
        <taxon>Hymenoptera</taxon>
        <taxon>Apocrita</taxon>
        <taxon>Proctotrupomorpha</taxon>
        <taxon>Chalcidoidea</taxon>
        <taxon>Aphelinidae</taxon>
        <taxon>Aphelininae</taxon>
        <taxon>Eretmocerus</taxon>
    </lineage>
</organism>
<name>A0ACC2PK81_9HYME</name>
<evidence type="ECO:0000313" key="2">
    <source>
        <dbReference type="Proteomes" id="UP001239111"/>
    </source>
</evidence>
<accession>A0ACC2PK81</accession>
<comment type="caution">
    <text evidence="1">The sequence shown here is derived from an EMBL/GenBank/DDBJ whole genome shotgun (WGS) entry which is preliminary data.</text>
</comment>
<gene>
    <name evidence="1" type="ORF">QAD02_019663</name>
</gene>
<evidence type="ECO:0000313" key="1">
    <source>
        <dbReference type="EMBL" id="KAJ8683871.1"/>
    </source>
</evidence>
<reference evidence="1" key="1">
    <citation type="submission" date="2023-04" db="EMBL/GenBank/DDBJ databases">
        <title>A chromosome-level genome assembly of the parasitoid wasp Eretmocerus hayati.</title>
        <authorList>
            <person name="Zhong Y."/>
            <person name="Liu S."/>
            <person name="Liu Y."/>
        </authorList>
    </citation>
    <scope>NUCLEOTIDE SEQUENCE</scope>
    <source>
        <strain evidence="1">ZJU_SS_LIU_2023</strain>
    </source>
</reference>
<sequence>MSDSGKTDAKLSPSETVRNEPSGGENPTPGIGRGRETRRGRGRGAALQPEARPRTRSSLKNKKNQDEPEAQLASPNSSKAGSGRVVIPAHDVLNSSSENLSAPSRSESPDPPPTAQEYRFGDVPPQQRLLDGPRLVVPPGNERNQGVSRSDPEIRNGNANPRVPTDTPAILLGMNNRQQAFQSRIEEQAMRLSRIERLSAQIEKIQVNQDGSVSWKRDQVGSRRWQEGAEASSPGERGSPEVEEVSLGPHGPIRGEVGADRAAAASAPREASGENCQEGKALSQEGATPPRQNAETRRCEETSSDLLQDGVYPQKEGNSIFSAATTEV</sequence>
<dbReference type="EMBL" id="CM056741">
    <property type="protein sequence ID" value="KAJ8683871.1"/>
    <property type="molecule type" value="Genomic_DNA"/>
</dbReference>
<keyword evidence="2" id="KW-1185">Reference proteome</keyword>